<feature type="transmembrane region" description="Helical" evidence="2">
    <location>
        <begin position="49"/>
        <end position="71"/>
    </location>
</feature>
<proteinExistence type="predicted"/>
<name>A0ABU4FG92_9ACTN</name>
<dbReference type="EMBL" id="JAWMAJ010000100">
    <property type="protein sequence ID" value="MDV7219626.1"/>
    <property type="molecule type" value="Genomic_DNA"/>
</dbReference>
<evidence type="ECO:0000313" key="3">
    <source>
        <dbReference type="EMBL" id="MDV7219626.1"/>
    </source>
</evidence>
<accession>A0ABU4FG92</accession>
<protein>
    <submittedName>
        <fullName evidence="3">Uncharacterized protein</fullName>
    </submittedName>
</protein>
<gene>
    <name evidence="3" type="ORF">R5A26_27165</name>
</gene>
<dbReference type="RefSeq" id="WP_317773486.1">
    <property type="nucleotide sequence ID" value="NZ_JAWMAJ010000100.1"/>
</dbReference>
<keyword evidence="2" id="KW-0812">Transmembrane</keyword>
<keyword evidence="2" id="KW-1133">Transmembrane helix</keyword>
<sequence length="277" mass="29354">MSADRETNQTMTDRDIALLLADAADEVEIGIAPYQAVIRGGRRRRARRWALATATALVIVGTSGGLALAGLRGGDGGEVTPAVTQRATQPSTPEERHVYTPQQTMLAAGIEQGETWYVTVDVWGAPRTEAEAAAQLRSMSSHHEEPWDRDNSSALVGKITYFVQRAVGTGEPELLMGDSVSPKDTMAGTDLKSGASTLDPKKTEGPQRLVVGQVAKTAQEVTCTWKDGSSTVARRVEAGADINSDEAAIRPAAGSLDNWFVCVAPAGTAYESAEVTK</sequence>
<keyword evidence="4" id="KW-1185">Reference proteome</keyword>
<evidence type="ECO:0000256" key="2">
    <source>
        <dbReference type="SAM" id="Phobius"/>
    </source>
</evidence>
<comment type="caution">
    <text evidence="3">The sequence shown here is derived from an EMBL/GenBank/DDBJ whole genome shotgun (WGS) entry which is preliminary data.</text>
</comment>
<evidence type="ECO:0000256" key="1">
    <source>
        <dbReference type="SAM" id="MobiDB-lite"/>
    </source>
</evidence>
<organism evidence="3 4">
    <name type="scientific">Streptomyces prunicolor</name>
    <dbReference type="NCBI Taxonomy" id="67348"/>
    <lineage>
        <taxon>Bacteria</taxon>
        <taxon>Bacillati</taxon>
        <taxon>Actinomycetota</taxon>
        <taxon>Actinomycetes</taxon>
        <taxon>Kitasatosporales</taxon>
        <taxon>Streptomycetaceae</taxon>
        <taxon>Streptomyces</taxon>
    </lineage>
</organism>
<keyword evidence="2" id="KW-0472">Membrane</keyword>
<feature type="region of interest" description="Disordered" evidence="1">
    <location>
        <begin position="178"/>
        <end position="204"/>
    </location>
</feature>
<evidence type="ECO:0000313" key="4">
    <source>
        <dbReference type="Proteomes" id="UP001187346"/>
    </source>
</evidence>
<dbReference type="Proteomes" id="UP001187346">
    <property type="component" value="Unassembled WGS sequence"/>
</dbReference>
<reference evidence="3 4" key="1">
    <citation type="submission" date="2023-10" db="EMBL/GenBank/DDBJ databases">
        <title>Characterization of rhizosphere-enriched actinobacteria from wheat plants lab-grown on chernevaya soil.</title>
        <authorList>
            <person name="Tikhonova E.N."/>
            <person name="Konopkin A."/>
            <person name="Kravchenko I.K."/>
        </authorList>
    </citation>
    <scope>NUCLEOTIDE SEQUENCE [LARGE SCALE GENOMIC DNA]</scope>
    <source>
        <strain evidence="3 4">RR29</strain>
    </source>
</reference>